<dbReference type="Proteomes" id="UP001152798">
    <property type="component" value="Chromosome 1"/>
</dbReference>
<reference evidence="1" key="1">
    <citation type="submission" date="2022-01" db="EMBL/GenBank/DDBJ databases">
        <authorList>
            <person name="King R."/>
        </authorList>
    </citation>
    <scope>NUCLEOTIDE SEQUENCE</scope>
</reference>
<name>A0A9P0E9V4_NEZVI</name>
<sequence>MMKLLLKFQRYIRCYKYAYRIVEDSYARERFVIIYRCKNWSVGLMVLILEEEVKKRRLHKTRGPLKPSVPPHDRALSLSEPALGKKLSVWTSSGLCGVETSQVPAHLWPGLNKFLYSSRHE</sequence>
<gene>
    <name evidence="1" type="ORF">NEZAVI_LOCUS1277</name>
</gene>
<accession>A0A9P0E9V4</accession>
<dbReference type="EMBL" id="OV725077">
    <property type="protein sequence ID" value="CAH1390006.1"/>
    <property type="molecule type" value="Genomic_DNA"/>
</dbReference>
<evidence type="ECO:0000313" key="2">
    <source>
        <dbReference type="Proteomes" id="UP001152798"/>
    </source>
</evidence>
<organism evidence="1 2">
    <name type="scientific">Nezara viridula</name>
    <name type="common">Southern green stink bug</name>
    <name type="synonym">Cimex viridulus</name>
    <dbReference type="NCBI Taxonomy" id="85310"/>
    <lineage>
        <taxon>Eukaryota</taxon>
        <taxon>Metazoa</taxon>
        <taxon>Ecdysozoa</taxon>
        <taxon>Arthropoda</taxon>
        <taxon>Hexapoda</taxon>
        <taxon>Insecta</taxon>
        <taxon>Pterygota</taxon>
        <taxon>Neoptera</taxon>
        <taxon>Paraneoptera</taxon>
        <taxon>Hemiptera</taxon>
        <taxon>Heteroptera</taxon>
        <taxon>Panheteroptera</taxon>
        <taxon>Pentatomomorpha</taxon>
        <taxon>Pentatomoidea</taxon>
        <taxon>Pentatomidae</taxon>
        <taxon>Pentatominae</taxon>
        <taxon>Nezara</taxon>
    </lineage>
</organism>
<keyword evidence="2" id="KW-1185">Reference proteome</keyword>
<dbReference type="AlphaFoldDB" id="A0A9P0E9V4"/>
<proteinExistence type="predicted"/>
<evidence type="ECO:0000313" key="1">
    <source>
        <dbReference type="EMBL" id="CAH1390006.1"/>
    </source>
</evidence>
<protein>
    <submittedName>
        <fullName evidence="1">Uncharacterized protein</fullName>
    </submittedName>
</protein>